<feature type="domain" description="AMP-dependent synthetase/ligase" evidence="2">
    <location>
        <begin position="45"/>
        <end position="217"/>
    </location>
</feature>
<dbReference type="SUPFAM" id="SSF56801">
    <property type="entry name" value="Acetyl-CoA synthetase-like"/>
    <property type="match status" value="1"/>
</dbReference>
<dbReference type="InterPro" id="IPR050237">
    <property type="entry name" value="ATP-dep_AMP-bd_enzyme"/>
</dbReference>
<dbReference type="PROSITE" id="PS00455">
    <property type="entry name" value="AMP_BINDING"/>
    <property type="match status" value="1"/>
</dbReference>
<keyword evidence="4" id="KW-0436">Ligase</keyword>
<feature type="compositionally biased region" description="Low complexity" evidence="1">
    <location>
        <begin position="29"/>
        <end position="39"/>
    </location>
</feature>
<sequence>MPEVDLLPVPPVPDLAALLPRLRRALDGGAPVAPHPAGASEPTLPRHAPGALPDDLALVVGTSGSTGTPKLAMLRAPALAASAHATHERLGGPGQWLLAMPATHVAGIQVLLRALHVGTDPVVADMTVPFGPAPFAAAVARLDPRARRYTALVPTQVGRLLDDPVGADALRSFAAVLVGGAALPPTLRARAEAAGVALHATYGSSETAGGCVYDGRPLSGTTVALEEDGRVRLGGATVADGYLGRPDLTHAAFTVDRDGARWFRTDDAGHRDEDGRLHVDGRLDDVVVTGGLKVAPRPVEEALLARVLGVREAVVVGTPDPEWGQAVSAALVVRDRAPRPGIEDVRAALRGAVPDHALPRRVLVVPQVPLRGPGKPDRRALSRMFEDLD</sequence>
<gene>
    <name evidence="4" type="primary">menE</name>
    <name evidence="4" type="ORF">KC207_08305</name>
</gene>
<evidence type="ECO:0000256" key="1">
    <source>
        <dbReference type="SAM" id="MobiDB-lite"/>
    </source>
</evidence>
<evidence type="ECO:0000313" key="5">
    <source>
        <dbReference type="Proteomes" id="UP000677016"/>
    </source>
</evidence>
<dbReference type="InterPro" id="IPR025110">
    <property type="entry name" value="AMP-bd_C"/>
</dbReference>
<dbReference type="GO" id="GO:0008756">
    <property type="term" value="F:o-succinylbenzoate-CoA ligase activity"/>
    <property type="evidence" value="ECO:0007669"/>
    <property type="project" value="UniProtKB-EC"/>
</dbReference>
<dbReference type="PANTHER" id="PTHR43767">
    <property type="entry name" value="LONG-CHAIN-FATTY-ACID--COA LIGASE"/>
    <property type="match status" value="1"/>
</dbReference>
<dbReference type="Pfam" id="PF13193">
    <property type="entry name" value="AMP-binding_C"/>
    <property type="match status" value="1"/>
</dbReference>
<dbReference type="Pfam" id="PF00501">
    <property type="entry name" value="AMP-binding"/>
    <property type="match status" value="1"/>
</dbReference>
<name>A0A941D716_9MICO</name>
<feature type="region of interest" description="Disordered" evidence="1">
    <location>
        <begin position="29"/>
        <end position="48"/>
    </location>
</feature>
<dbReference type="InterPro" id="IPR000873">
    <property type="entry name" value="AMP-dep_synth/lig_dom"/>
</dbReference>
<dbReference type="Gene3D" id="3.30.300.30">
    <property type="match status" value="1"/>
</dbReference>
<dbReference type="RefSeq" id="WP_211602529.1">
    <property type="nucleotide sequence ID" value="NZ_JAGSNF010000009.1"/>
</dbReference>
<organism evidence="4 5">
    <name type="scientific">Phycicoccus avicenniae</name>
    <dbReference type="NCBI Taxonomy" id="2828860"/>
    <lineage>
        <taxon>Bacteria</taxon>
        <taxon>Bacillati</taxon>
        <taxon>Actinomycetota</taxon>
        <taxon>Actinomycetes</taxon>
        <taxon>Micrococcales</taxon>
        <taxon>Intrasporangiaceae</taxon>
        <taxon>Phycicoccus</taxon>
    </lineage>
</organism>
<evidence type="ECO:0000259" key="3">
    <source>
        <dbReference type="Pfam" id="PF13193"/>
    </source>
</evidence>
<dbReference type="InterPro" id="IPR042099">
    <property type="entry name" value="ANL_N_sf"/>
</dbReference>
<keyword evidence="5" id="KW-1185">Reference proteome</keyword>
<accession>A0A941D716</accession>
<evidence type="ECO:0000313" key="4">
    <source>
        <dbReference type="EMBL" id="MBR7743289.1"/>
    </source>
</evidence>
<protein>
    <submittedName>
        <fullName evidence="4">O-succinylbenzoate--CoA ligase</fullName>
        <ecNumber evidence="4">6.2.1.26</ecNumber>
    </submittedName>
</protein>
<dbReference type="InterPro" id="IPR045851">
    <property type="entry name" value="AMP-bd_C_sf"/>
</dbReference>
<dbReference type="EC" id="6.2.1.26" evidence="4"/>
<dbReference type="InterPro" id="IPR020845">
    <property type="entry name" value="AMP-binding_CS"/>
</dbReference>
<dbReference type="Gene3D" id="3.40.50.12780">
    <property type="entry name" value="N-terminal domain of ligase-like"/>
    <property type="match status" value="1"/>
</dbReference>
<reference evidence="4" key="1">
    <citation type="submission" date="2021-04" db="EMBL/GenBank/DDBJ databases">
        <title>Phycicoccus avicenniae sp. nov., a novel endophytic actinomycetes isolated from branch of Avicennia mariana.</title>
        <authorList>
            <person name="Tuo L."/>
        </authorList>
    </citation>
    <scope>NUCLEOTIDE SEQUENCE</scope>
    <source>
        <strain evidence="4">BSK3Z-2</strain>
    </source>
</reference>
<evidence type="ECO:0000259" key="2">
    <source>
        <dbReference type="Pfam" id="PF00501"/>
    </source>
</evidence>
<comment type="caution">
    <text evidence="4">The sequence shown here is derived from an EMBL/GenBank/DDBJ whole genome shotgun (WGS) entry which is preliminary data.</text>
</comment>
<dbReference type="Proteomes" id="UP000677016">
    <property type="component" value="Unassembled WGS sequence"/>
</dbReference>
<proteinExistence type="predicted"/>
<dbReference type="NCBIfam" id="NF005877">
    <property type="entry name" value="PRK07824.1"/>
    <property type="match status" value="1"/>
</dbReference>
<feature type="domain" description="AMP-binding enzyme C-terminal" evidence="3">
    <location>
        <begin position="301"/>
        <end position="375"/>
    </location>
</feature>
<dbReference type="EMBL" id="JAGSNF010000009">
    <property type="protein sequence ID" value="MBR7743289.1"/>
    <property type="molecule type" value="Genomic_DNA"/>
</dbReference>
<dbReference type="AlphaFoldDB" id="A0A941D716"/>
<dbReference type="PANTHER" id="PTHR43767:SF1">
    <property type="entry name" value="NONRIBOSOMAL PEPTIDE SYNTHASE PES1 (EUROFUNG)-RELATED"/>
    <property type="match status" value="1"/>
</dbReference>